<keyword evidence="3" id="KW-1185">Reference proteome</keyword>
<feature type="non-terminal residue" evidence="2">
    <location>
        <position position="50"/>
    </location>
</feature>
<dbReference type="EMBL" id="KV449510">
    <property type="protein sequence ID" value="OAX31230.1"/>
    <property type="molecule type" value="Genomic_DNA"/>
</dbReference>
<reference evidence="2 3" key="1">
    <citation type="submission" date="2016-06" db="EMBL/GenBank/DDBJ databases">
        <title>Comparative genomics of the ectomycorrhizal sister species Rhizopogon vinicolor and Rhizopogon vesiculosus (Basidiomycota: Boletales) reveals a divergence of the mating type B locus.</title>
        <authorList>
            <consortium name="DOE Joint Genome Institute"/>
            <person name="Mujic A.B."/>
            <person name="Kuo A."/>
            <person name="Tritt A."/>
            <person name="Lipzen A."/>
            <person name="Chen C."/>
            <person name="Johnson J."/>
            <person name="Sharma A."/>
            <person name="Barry K."/>
            <person name="Grigoriev I.V."/>
            <person name="Spatafora J.W."/>
        </authorList>
    </citation>
    <scope>NUCLEOTIDE SEQUENCE [LARGE SCALE GENOMIC DNA]</scope>
    <source>
        <strain evidence="2 3">AM-OR11-026</strain>
    </source>
</reference>
<name>A0A1B7MF62_9AGAM</name>
<feature type="region of interest" description="Disordered" evidence="1">
    <location>
        <begin position="1"/>
        <end position="24"/>
    </location>
</feature>
<dbReference type="OrthoDB" id="2691487at2759"/>
<gene>
    <name evidence="2" type="ORF">K503DRAFT_656662</name>
</gene>
<dbReference type="Proteomes" id="UP000092154">
    <property type="component" value="Unassembled WGS sequence"/>
</dbReference>
<evidence type="ECO:0000313" key="3">
    <source>
        <dbReference type="Proteomes" id="UP000092154"/>
    </source>
</evidence>
<dbReference type="AlphaFoldDB" id="A0A1B7MF62"/>
<dbReference type="InParanoid" id="A0A1B7MF62"/>
<feature type="non-terminal residue" evidence="2">
    <location>
        <position position="1"/>
    </location>
</feature>
<accession>A0A1B7MF62</accession>
<organism evidence="2 3">
    <name type="scientific">Rhizopogon vinicolor AM-OR11-026</name>
    <dbReference type="NCBI Taxonomy" id="1314800"/>
    <lineage>
        <taxon>Eukaryota</taxon>
        <taxon>Fungi</taxon>
        <taxon>Dikarya</taxon>
        <taxon>Basidiomycota</taxon>
        <taxon>Agaricomycotina</taxon>
        <taxon>Agaricomycetes</taxon>
        <taxon>Agaricomycetidae</taxon>
        <taxon>Boletales</taxon>
        <taxon>Suillineae</taxon>
        <taxon>Rhizopogonaceae</taxon>
        <taxon>Rhizopogon</taxon>
    </lineage>
</organism>
<sequence length="50" mass="5802">HSFFQGRPCDENGTFLPPGTLPSPPVAHPTNDWTPFWDHIEFEKAEFLYK</sequence>
<evidence type="ECO:0000313" key="2">
    <source>
        <dbReference type="EMBL" id="OAX31230.1"/>
    </source>
</evidence>
<proteinExistence type="predicted"/>
<protein>
    <submittedName>
        <fullName evidence="2">Uncharacterized protein</fullName>
    </submittedName>
</protein>
<evidence type="ECO:0000256" key="1">
    <source>
        <dbReference type="SAM" id="MobiDB-lite"/>
    </source>
</evidence>